<dbReference type="OrthoDB" id="9798833at2"/>
<dbReference type="CDD" id="cd00077">
    <property type="entry name" value="HDc"/>
    <property type="match status" value="1"/>
</dbReference>
<dbReference type="eggNOG" id="COG2206">
    <property type="taxonomic scope" value="Bacteria"/>
</dbReference>
<evidence type="ECO:0000313" key="3">
    <source>
        <dbReference type="Proteomes" id="UP000005262"/>
    </source>
</evidence>
<dbReference type="RefSeq" id="WP_014904830.1">
    <property type="nucleotide sequence ID" value="NC_018515.1"/>
</dbReference>
<dbReference type="Proteomes" id="UP000005262">
    <property type="component" value="Chromosome"/>
</dbReference>
<keyword evidence="3" id="KW-1185">Reference proteome</keyword>
<organism evidence="2 3">
    <name type="scientific">Desulfosporosinus meridiei (strain ATCC BAA-275 / DSM 13257 / KCTC 12902 / NCIMB 13706 / S10)</name>
    <dbReference type="NCBI Taxonomy" id="768704"/>
    <lineage>
        <taxon>Bacteria</taxon>
        <taxon>Bacillati</taxon>
        <taxon>Bacillota</taxon>
        <taxon>Clostridia</taxon>
        <taxon>Eubacteriales</taxon>
        <taxon>Desulfitobacteriaceae</taxon>
        <taxon>Desulfosporosinus</taxon>
    </lineage>
</organism>
<dbReference type="PANTHER" id="PTHR43155">
    <property type="entry name" value="CYCLIC DI-GMP PHOSPHODIESTERASE PA4108-RELATED"/>
    <property type="match status" value="1"/>
</dbReference>
<evidence type="ECO:0000259" key="1">
    <source>
        <dbReference type="PROSITE" id="PS51832"/>
    </source>
</evidence>
<dbReference type="STRING" id="768704.Desmer_4090"/>
<protein>
    <submittedName>
        <fullName evidence="2">Putative domain HDIG-containing protein</fullName>
    </submittedName>
</protein>
<accession>J7J4Q3</accession>
<dbReference type="PANTHER" id="PTHR43155:SF2">
    <property type="entry name" value="CYCLIC DI-GMP PHOSPHODIESTERASE PA4108"/>
    <property type="match status" value="1"/>
</dbReference>
<proteinExistence type="predicted"/>
<dbReference type="SMART" id="SM00471">
    <property type="entry name" value="HDc"/>
    <property type="match status" value="1"/>
</dbReference>
<dbReference type="Gene3D" id="1.10.3210.10">
    <property type="entry name" value="Hypothetical protein af1432"/>
    <property type="match status" value="1"/>
</dbReference>
<sequence length="229" mass="26493">MLNEILSSYKLRQILQNIPHSLKGDETIHMSMALSLLEFIRYKDDYLEEHSLKVAAYTKRVAQYLGLSRKIVNEYYYSALLHDIGKIGIKDTILNKKSYLNKEEWQEMMKHPELGAAIVEEVFKLESLGDNIMFHHKYYDGRGYPQTLIQGDEIPLGARIIAVCDAYDAMTTDRPYRRAFSKDEAYRELNKCAGTQFDPQLVEVFIAVMELSAKEHLDGNKKCPLFTNK</sequence>
<dbReference type="SUPFAM" id="SSF109604">
    <property type="entry name" value="HD-domain/PDEase-like"/>
    <property type="match status" value="1"/>
</dbReference>
<dbReference type="InterPro" id="IPR037522">
    <property type="entry name" value="HD_GYP_dom"/>
</dbReference>
<dbReference type="AlphaFoldDB" id="J7J4Q3"/>
<dbReference type="InterPro" id="IPR003607">
    <property type="entry name" value="HD/PDEase_dom"/>
</dbReference>
<dbReference type="EMBL" id="CP003629">
    <property type="protein sequence ID" value="AFQ45921.1"/>
    <property type="molecule type" value="Genomic_DNA"/>
</dbReference>
<feature type="domain" description="HD-GYP" evidence="1">
    <location>
        <begin position="25"/>
        <end position="221"/>
    </location>
</feature>
<evidence type="ECO:0000313" key="2">
    <source>
        <dbReference type="EMBL" id="AFQ45921.1"/>
    </source>
</evidence>
<dbReference type="NCBIfam" id="TIGR00277">
    <property type="entry name" value="HDIG"/>
    <property type="match status" value="1"/>
</dbReference>
<dbReference type="PROSITE" id="PS51832">
    <property type="entry name" value="HD_GYP"/>
    <property type="match status" value="1"/>
</dbReference>
<dbReference type="HOGENOM" id="CLU_000445_92_3_9"/>
<reference evidence="2 3" key="1">
    <citation type="journal article" date="2012" name="J. Bacteriol.">
        <title>Complete genome sequences of Desulfosporosinus orientis DSM765T, Desulfosporosinus youngiae DSM17734T, Desulfosporosinus meridiei DSM13257T, and Desulfosporosinus acidiphilus DSM22704T.</title>
        <authorList>
            <person name="Pester M."/>
            <person name="Brambilla E."/>
            <person name="Alazard D."/>
            <person name="Rattei T."/>
            <person name="Weinmaier T."/>
            <person name="Han J."/>
            <person name="Lucas S."/>
            <person name="Lapidus A."/>
            <person name="Cheng J.F."/>
            <person name="Goodwin L."/>
            <person name="Pitluck S."/>
            <person name="Peters L."/>
            <person name="Ovchinnikova G."/>
            <person name="Teshima H."/>
            <person name="Detter J.C."/>
            <person name="Han C.S."/>
            <person name="Tapia R."/>
            <person name="Land M.L."/>
            <person name="Hauser L."/>
            <person name="Kyrpides N.C."/>
            <person name="Ivanova N.N."/>
            <person name="Pagani I."/>
            <person name="Huntmann M."/>
            <person name="Wei C.L."/>
            <person name="Davenport K.W."/>
            <person name="Daligault H."/>
            <person name="Chain P.S."/>
            <person name="Chen A."/>
            <person name="Mavromatis K."/>
            <person name="Markowitz V."/>
            <person name="Szeto E."/>
            <person name="Mikhailova N."/>
            <person name="Pati A."/>
            <person name="Wagner M."/>
            <person name="Woyke T."/>
            <person name="Ollivier B."/>
            <person name="Klenk H.P."/>
            <person name="Spring S."/>
            <person name="Loy A."/>
        </authorList>
    </citation>
    <scope>NUCLEOTIDE SEQUENCE [LARGE SCALE GENOMIC DNA]</scope>
    <source>
        <strain evidence="3">ATCC BAA-275 / DSM 13257 / NCIMB 13706 / S10</strain>
    </source>
</reference>
<dbReference type="Pfam" id="PF13487">
    <property type="entry name" value="HD_5"/>
    <property type="match status" value="1"/>
</dbReference>
<gene>
    <name evidence="2" type="ordered locus">Desmer_4090</name>
</gene>
<dbReference type="KEGG" id="dmi:Desmer_4090"/>
<dbReference type="InterPro" id="IPR006675">
    <property type="entry name" value="HDIG_dom"/>
</dbReference>
<name>J7J4Q3_DESMD</name>
<reference evidence="3" key="2">
    <citation type="submission" date="2012-08" db="EMBL/GenBank/DDBJ databases">
        <title>Finished genome of Desulfosporosinus meridiei DSM 13257.</title>
        <authorList>
            <person name="Huntemann M."/>
            <person name="Wei C.-L."/>
            <person name="Han J."/>
            <person name="Detter J.C."/>
            <person name="Han C."/>
            <person name="Davenport K."/>
            <person name="Daligault H."/>
            <person name="Erkkila T."/>
            <person name="Gu W."/>
            <person name="Munk A.C.C."/>
            <person name="Teshima H."/>
            <person name="Xu Y."/>
            <person name="Chain P."/>
            <person name="Tapia R."/>
            <person name="Chen A."/>
            <person name="Krypides N."/>
            <person name="Mavromatis K."/>
            <person name="Markowitz V."/>
            <person name="Szeto E."/>
            <person name="Ivanova N."/>
            <person name="Mikhailova N."/>
            <person name="Ovchinnikova G."/>
            <person name="Pagani I."/>
            <person name="Pati A."/>
            <person name="Goodwin L."/>
            <person name="Peters L."/>
            <person name="Pitluck S."/>
            <person name="Woyke T."/>
            <person name="Pester M."/>
            <person name="Spring S."/>
            <person name="Ollivier B."/>
            <person name="Rattei T."/>
            <person name="Klenk H.-P."/>
            <person name="Wagner M."/>
            <person name="Loy A."/>
        </authorList>
    </citation>
    <scope>NUCLEOTIDE SEQUENCE [LARGE SCALE GENOMIC DNA]</scope>
    <source>
        <strain evidence="3">ATCC BAA-275 / DSM 13257 / NCIMB 13706 / S10</strain>
    </source>
</reference>